<reference evidence="2 3" key="1">
    <citation type="submission" date="2020-05" db="EMBL/GenBank/DDBJ databases">
        <title>Complete genome sequence of of a novel Thermoleptolyngbya strain isolated from hot springs of Ganzi, Sichuan China.</title>
        <authorList>
            <person name="Tang J."/>
            <person name="Daroch M."/>
            <person name="Li L."/>
            <person name="Waleron K."/>
            <person name="Waleron M."/>
            <person name="Waleron M."/>
        </authorList>
    </citation>
    <scope>NUCLEOTIDE SEQUENCE [LARGE SCALE GENOMIC DNA]</scope>
    <source>
        <strain evidence="2 3">PKUAC-SCTA183</strain>
    </source>
</reference>
<dbReference type="EMBL" id="CP053661">
    <property type="protein sequence ID" value="QKD83146.1"/>
    <property type="molecule type" value="Genomic_DNA"/>
</dbReference>
<dbReference type="RefSeq" id="WP_172356613.1">
    <property type="nucleotide sequence ID" value="NZ_CP053661.1"/>
</dbReference>
<dbReference type="PANTHER" id="PTHR38463:SF1">
    <property type="entry name" value="STRESS RESPONSE PROTEIN YSNF"/>
    <property type="match status" value="1"/>
</dbReference>
<dbReference type="InterPro" id="IPR052967">
    <property type="entry name" value="Stress_Response_Assoc"/>
</dbReference>
<keyword evidence="3" id="KW-1185">Reference proteome</keyword>
<accession>A0A6M8BFU7</accession>
<proteinExistence type="predicted"/>
<dbReference type="AlphaFoldDB" id="A0A6M8BFU7"/>
<feature type="domain" description="DUF2382" evidence="1">
    <location>
        <begin position="121"/>
        <end position="230"/>
    </location>
</feature>
<sequence length="322" mass="36943">MKTVIGLFDDREEGMRAYTALHDEGFALADLDILTNDDEDDVPKLENLRRNLPASDAEVYLEGVRQGGTIITANVTDSTATRAAEIMSNFNMVVIADRVAELRKVNPNLTLSDPARDENVLEVIEEDLQVGKTAVERGRMRIYSVVTEREVSQNVALRDETLRVSRRPVNRQVEIRPDLFQERSFEMVEMDEIALVGKTARVVEEIVLGKEVSEKIETIKETLRRQDVEIEEIPAARPFVDYDADFRAFYNEKLSNKGVQYDELRPAFNYGYSLATREPFRSSPWSAVEQDARRIWEEKNPGTWDQNKAVIHYAWEKVRSAR</sequence>
<evidence type="ECO:0000313" key="2">
    <source>
        <dbReference type="EMBL" id="QKD83146.1"/>
    </source>
</evidence>
<evidence type="ECO:0000259" key="1">
    <source>
        <dbReference type="Pfam" id="PF09557"/>
    </source>
</evidence>
<dbReference type="Pfam" id="PF09557">
    <property type="entry name" value="DUF2382"/>
    <property type="match status" value="1"/>
</dbReference>
<dbReference type="KEGG" id="theu:HPC62_13925"/>
<protein>
    <submittedName>
        <fullName evidence="2">YsnF/AvaK domain-containing protein</fullName>
    </submittedName>
</protein>
<name>A0A6M8BFU7_9CYAN</name>
<dbReference type="PANTHER" id="PTHR38463">
    <property type="entry name" value="STRESS RESPONSE PROTEIN YSNF"/>
    <property type="match status" value="1"/>
</dbReference>
<organism evidence="2 3">
    <name type="scientific">Thermoleptolyngbya sichuanensis A183</name>
    <dbReference type="NCBI Taxonomy" id="2737172"/>
    <lineage>
        <taxon>Bacteria</taxon>
        <taxon>Bacillati</taxon>
        <taxon>Cyanobacteriota</taxon>
        <taxon>Cyanophyceae</taxon>
        <taxon>Oculatellales</taxon>
        <taxon>Oculatellaceae</taxon>
        <taxon>Thermoleptolyngbya</taxon>
        <taxon>Thermoleptolyngbya sichuanensis</taxon>
    </lineage>
</organism>
<evidence type="ECO:0000313" key="3">
    <source>
        <dbReference type="Proteomes" id="UP000505210"/>
    </source>
</evidence>
<gene>
    <name evidence="2" type="ORF">HPC62_13925</name>
</gene>
<dbReference type="Proteomes" id="UP000505210">
    <property type="component" value="Chromosome"/>
</dbReference>
<dbReference type="InterPro" id="IPR019060">
    <property type="entry name" value="DUF2382"/>
</dbReference>